<evidence type="ECO:0000256" key="1">
    <source>
        <dbReference type="SAM" id="MobiDB-lite"/>
    </source>
</evidence>
<dbReference type="GO" id="GO:0010181">
    <property type="term" value="F:FMN binding"/>
    <property type="evidence" value="ECO:0007669"/>
    <property type="project" value="InterPro"/>
</dbReference>
<organism evidence="3 4">
    <name type="scientific">Mycena albidolilacea</name>
    <dbReference type="NCBI Taxonomy" id="1033008"/>
    <lineage>
        <taxon>Eukaryota</taxon>
        <taxon>Fungi</taxon>
        <taxon>Dikarya</taxon>
        <taxon>Basidiomycota</taxon>
        <taxon>Agaricomycotina</taxon>
        <taxon>Agaricomycetes</taxon>
        <taxon>Agaricomycetidae</taxon>
        <taxon>Agaricales</taxon>
        <taxon>Marasmiineae</taxon>
        <taxon>Mycenaceae</taxon>
        <taxon>Mycena</taxon>
    </lineage>
</organism>
<feature type="compositionally biased region" description="Basic and acidic residues" evidence="1">
    <location>
        <begin position="67"/>
        <end position="85"/>
    </location>
</feature>
<feature type="region of interest" description="Disordered" evidence="1">
    <location>
        <begin position="67"/>
        <end position="101"/>
    </location>
</feature>
<comment type="caution">
    <text evidence="3">The sequence shown here is derived from an EMBL/GenBank/DDBJ whole genome shotgun (WGS) entry which is preliminary data.</text>
</comment>
<proteinExistence type="predicted"/>
<dbReference type="InterPro" id="IPR013785">
    <property type="entry name" value="Aldolase_TIM"/>
</dbReference>
<sequence length="462" mass="50481">MYPSFAVYGAVVAGQERIARDQTNGTSDRESVPGEGRGKILKIPLRESIFLLKYLLKHENAPDLSRKLDTQKTAEGRSVYPEKTRGSSKHKTTSSTSSRNISIVKAENKTIDDDYTGIGAQTVSGKRWTAGGTEWTHIRQSCARKRRERERGAGGTCAAHSSWRRLRALGLNKGPRLKIVEVTTLEMMDMKFQVASSKKADLWSIPSRVYNCRFQRRRGAGRARRKMSDGELTECRACAEYESSLMRRRLLINSRAAGQRESGLRPNSAPHQRPGSAPSRAPEPLPPVSISNGCETRQRQSLATWSPEVVEHFSVMGVEIPPPLEKPLPCGLCFMRIFTGAVPVARAYAHAMAGQTPSVRGVRLLGSARGGSQYGGGGGGGSVENCAPFALEVVEAVVGAVGAECTAIRLSPWSSFKGMHLHSPSHIQTQRILQRDGHAEPHPHLLTRHILARRAPSLAPAT</sequence>
<gene>
    <name evidence="3" type="ORF">DFH08DRAFT_825221</name>
</gene>
<feature type="region of interest" description="Disordered" evidence="1">
    <location>
        <begin position="257"/>
        <end position="288"/>
    </location>
</feature>
<dbReference type="EMBL" id="JARIHO010000098">
    <property type="protein sequence ID" value="KAJ7304861.1"/>
    <property type="molecule type" value="Genomic_DNA"/>
</dbReference>
<dbReference type="Pfam" id="PF00724">
    <property type="entry name" value="Oxidored_FMN"/>
    <property type="match status" value="1"/>
</dbReference>
<keyword evidence="4" id="KW-1185">Reference proteome</keyword>
<evidence type="ECO:0000313" key="4">
    <source>
        <dbReference type="Proteomes" id="UP001218218"/>
    </source>
</evidence>
<name>A0AAD6Z2H3_9AGAR</name>
<dbReference type="Proteomes" id="UP001218218">
    <property type="component" value="Unassembled WGS sequence"/>
</dbReference>
<feature type="domain" description="NADH:flavin oxidoreductase/NADH oxidase N-terminal" evidence="2">
    <location>
        <begin position="380"/>
        <end position="419"/>
    </location>
</feature>
<reference evidence="3" key="1">
    <citation type="submission" date="2023-03" db="EMBL/GenBank/DDBJ databases">
        <title>Massive genome expansion in bonnet fungi (Mycena s.s.) driven by repeated elements and novel gene families across ecological guilds.</title>
        <authorList>
            <consortium name="Lawrence Berkeley National Laboratory"/>
            <person name="Harder C.B."/>
            <person name="Miyauchi S."/>
            <person name="Viragh M."/>
            <person name="Kuo A."/>
            <person name="Thoen E."/>
            <person name="Andreopoulos B."/>
            <person name="Lu D."/>
            <person name="Skrede I."/>
            <person name="Drula E."/>
            <person name="Henrissat B."/>
            <person name="Morin E."/>
            <person name="Kohler A."/>
            <person name="Barry K."/>
            <person name="LaButti K."/>
            <person name="Morin E."/>
            <person name="Salamov A."/>
            <person name="Lipzen A."/>
            <person name="Mereny Z."/>
            <person name="Hegedus B."/>
            <person name="Baldrian P."/>
            <person name="Stursova M."/>
            <person name="Weitz H."/>
            <person name="Taylor A."/>
            <person name="Grigoriev I.V."/>
            <person name="Nagy L.G."/>
            <person name="Martin F."/>
            <person name="Kauserud H."/>
        </authorList>
    </citation>
    <scope>NUCLEOTIDE SEQUENCE</scope>
    <source>
        <strain evidence="3">CBHHK002</strain>
    </source>
</reference>
<dbReference type="InterPro" id="IPR001155">
    <property type="entry name" value="OxRdtase_FMN_N"/>
</dbReference>
<protein>
    <recommendedName>
        <fullName evidence="2">NADH:flavin oxidoreductase/NADH oxidase N-terminal domain-containing protein</fullName>
    </recommendedName>
</protein>
<evidence type="ECO:0000259" key="2">
    <source>
        <dbReference type="Pfam" id="PF00724"/>
    </source>
</evidence>
<dbReference type="AlphaFoldDB" id="A0AAD6Z2H3"/>
<dbReference type="GO" id="GO:0016491">
    <property type="term" value="F:oxidoreductase activity"/>
    <property type="evidence" value="ECO:0007669"/>
    <property type="project" value="InterPro"/>
</dbReference>
<dbReference type="Gene3D" id="3.20.20.70">
    <property type="entry name" value="Aldolase class I"/>
    <property type="match status" value="1"/>
</dbReference>
<dbReference type="SUPFAM" id="SSF51395">
    <property type="entry name" value="FMN-linked oxidoreductases"/>
    <property type="match status" value="1"/>
</dbReference>
<evidence type="ECO:0000313" key="3">
    <source>
        <dbReference type="EMBL" id="KAJ7304861.1"/>
    </source>
</evidence>
<accession>A0AAD6Z2H3</accession>